<feature type="compositionally biased region" description="Basic and acidic residues" evidence="1">
    <location>
        <begin position="235"/>
        <end position="287"/>
    </location>
</feature>
<feature type="region of interest" description="Disordered" evidence="1">
    <location>
        <begin position="235"/>
        <end position="306"/>
    </location>
</feature>
<protein>
    <submittedName>
        <fullName evidence="4">BTB domain-containing protein</fullName>
    </submittedName>
</protein>
<evidence type="ECO:0000313" key="4">
    <source>
        <dbReference type="WBParaSite" id="Gr19_v10_g14602.t2"/>
    </source>
</evidence>
<sequence length="306" mass="35417">MRHRRQIGHFAERAKIGLGPKWTFRRVGQNWTFRRLLPAHKALLGTASNVFETMFRYDAQNAKSTAAGAAPSEVTEEPIEVPDVEVSAFKAMLAYIYADDLRGLNGENAIAVLYAANKYDVSGLIEACVNFTIGKLSNVFDALVQARFLGKEVPTYIFHICFLFWDFAHRCLGYIDVNAATLILSKAFLQIDQKLLCEILDRDELMISEEIAIWNAARNACEKAALQKAKWQAKEEEKEAKKEERKREREEKERLKEEKKRVKKEKEREKEREKEEKKREKELEKEAKKKKKTEGSSTPRTYNFFS</sequence>
<dbReference type="Gene3D" id="1.25.40.420">
    <property type="match status" value="1"/>
</dbReference>
<feature type="compositionally biased region" description="Polar residues" evidence="1">
    <location>
        <begin position="295"/>
        <end position="306"/>
    </location>
</feature>
<dbReference type="Proteomes" id="UP000887572">
    <property type="component" value="Unplaced"/>
</dbReference>
<organism evidence="3 4">
    <name type="scientific">Globodera rostochiensis</name>
    <name type="common">Golden nematode worm</name>
    <name type="synonym">Heterodera rostochiensis</name>
    <dbReference type="NCBI Taxonomy" id="31243"/>
    <lineage>
        <taxon>Eukaryota</taxon>
        <taxon>Metazoa</taxon>
        <taxon>Ecdysozoa</taxon>
        <taxon>Nematoda</taxon>
        <taxon>Chromadorea</taxon>
        <taxon>Rhabditida</taxon>
        <taxon>Tylenchina</taxon>
        <taxon>Tylenchomorpha</taxon>
        <taxon>Tylenchoidea</taxon>
        <taxon>Heteroderidae</taxon>
        <taxon>Heteroderinae</taxon>
        <taxon>Globodera</taxon>
    </lineage>
</organism>
<evidence type="ECO:0000256" key="1">
    <source>
        <dbReference type="SAM" id="MobiDB-lite"/>
    </source>
</evidence>
<dbReference type="GO" id="GO:0005829">
    <property type="term" value="C:cytosol"/>
    <property type="evidence" value="ECO:0007669"/>
    <property type="project" value="TreeGrafter"/>
</dbReference>
<dbReference type="Gene3D" id="3.30.710.10">
    <property type="entry name" value="Potassium Channel Kv1.1, Chain A"/>
    <property type="match status" value="1"/>
</dbReference>
<dbReference type="InterPro" id="IPR000210">
    <property type="entry name" value="BTB/POZ_dom"/>
</dbReference>
<dbReference type="AlphaFoldDB" id="A0A914H7T1"/>
<accession>A0A914H7T1</accession>
<dbReference type="PANTHER" id="PTHR45774:SF3">
    <property type="entry name" value="BTB (POZ) DOMAIN-CONTAINING 2B-RELATED"/>
    <property type="match status" value="1"/>
</dbReference>
<dbReference type="SUPFAM" id="SSF54695">
    <property type="entry name" value="POZ domain"/>
    <property type="match status" value="1"/>
</dbReference>
<dbReference type="InterPro" id="IPR011333">
    <property type="entry name" value="SKP1/BTB/POZ_sf"/>
</dbReference>
<reference evidence="4" key="1">
    <citation type="submission" date="2022-11" db="UniProtKB">
        <authorList>
            <consortium name="WormBaseParasite"/>
        </authorList>
    </citation>
    <scope>IDENTIFICATION</scope>
</reference>
<evidence type="ECO:0000313" key="3">
    <source>
        <dbReference type="Proteomes" id="UP000887572"/>
    </source>
</evidence>
<evidence type="ECO:0000259" key="2">
    <source>
        <dbReference type="PROSITE" id="PS50097"/>
    </source>
</evidence>
<name>A0A914H7T1_GLORO</name>
<dbReference type="InterPro" id="IPR011705">
    <property type="entry name" value="BACK"/>
</dbReference>
<keyword evidence="3" id="KW-1185">Reference proteome</keyword>
<dbReference type="GO" id="GO:0022008">
    <property type="term" value="P:neurogenesis"/>
    <property type="evidence" value="ECO:0007669"/>
    <property type="project" value="TreeGrafter"/>
</dbReference>
<dbReference type="GO" id="GO:0000932">
    <property type="term" value="C:P-body"/>
    <property type="evidence" value="ECO:0007669"/>
    <property type="project" value="TreeGrafter"/>
</dbReference>
<dbReference type="WBParaSite" id="Gr19_v10_g14602.t2">
    <property type="protein sequence ID" value="Gr19_v10_g14602.t2"/>
    <property type="gene ID" value="Gr19_v10_g14602"/>
</dbReference>
<dbReference type="SMART" id="SM00225">
    <property type="entry name" value="BTB"/>
    <property type="match status" value="1"/>
</dbReference>
<proteinExistence type="predicted"/>
<dbReference type="PROSITE" id="PS50097">
    <property type="entry name" value="BTB"/>
    <property type="match status" value="1"/>
</dbReference>
<dbReference type="Pfam" id="PF07707">
    <property type="entry name" value="BACK"/>
    <property type="match status" value="1"/>
</dbReference>
<dbReference type="PANTHER" id="PTHR45774">
    <property type="entry name" value="BTB/POZ DOMAIN-CONTAINING"/>
    <property type="match status" value="1"/>
</dbReference>
<feature type="domain" description="BTB" evidence="2">
    <location>
        <begin position="35"/>
        <end position="101"/>
    </location>
</feature>
<dbReference type="Pfam" id="PF00651">
    <property type="entry name" value="BTB"/>
    <property type="match status" value="1"/>
</dbReference>